<organism evidence="1 2">
    <name type="scientific">Colletotrichum higginsianum (strain IMI 349063)</name>
    <name type="common">Crucifer anthracnose fungus</name>
    <dbReference type="NCBI Taxonomy" id="759273"/>
    <lineage>
        <taxon>Eukaryota</taxon>
        <taxon>Fungi</taxon>
        <taxon>Dikarya</taxon>
        <taxon>Ascomycota</taxon>
        <taxon>Pezizomycotina</taxon>
        <taxon>Sordariomycetes</taxon>
        <taxon>Hypocreomycetidae</taxon>
        <taxon>Glomerellales</taxon>
        <taxon>Glomerellaceae</taxon>
        <taxon>Colletotrichum</taxon>
        <taxon>Colletotrichum destructivum species complex</taxon>
    </lineage>
</organism>
<proteinExistence type="predicted"/>
<dbReference type="Proteomes" id="UP000007174">
    <property type="component" value="Unassembled WGS sequence"/>
</dbReference>
<protein>
    <submittedName>
        <fullName evidence="1">Uncharacterized protein</fullName>
    </submittedName>
</protein>
<dbReference type="HOGENOM" id="CLU_1859971_0_0_1"/>
<dbReference type="AlphaFoldDB" id="H1W0L7"/>
<evidence type="ECO:0000313" key="2">
    <source>
        <dbReference type="Proteomes" id="UP000007174"/>
    </source>
</evidence>
<sequence>MVYRQPYHHQYNDGKHSANVQDSRQQCCSRGGSETEGGQHAACHTSDISLTLWTFNVTEKVGKASEPKPGMGVCVSHGQLYVDATIQCIHWRTESTSVMLDGYITISARDGEVHDLEVTTFPNRYTSRINNGRSKFEL</sequence>
<reference evidence="2" key="1">
    <citation type="journal article" date="2012" name="Nat. Genet.">
        <title>Lifestyle transitions in plant pathogenic Colletotrichum fungi deciphered by genome and transcriptome analyses.</title>
        <authorList>
            <person name="O'Connell R.J."/>
            <person name="Thon M.R."/>
            <person name="Hacquard S."/>
            <person name="Amyotte S.G."/>
            <person name="Kleemann J."/>
            <person name="Torres M.F."/>
            <person name="Damm U."/>
            <person name="Buiate E.A."/>
            <person name="Epstein L."/>
            <person name="Alkan N."/>
            <person name="Altmueller J."/>
            <person name="Alvarado-Balderrama L."/>
            <person name="Bauser C.A."/>
            <person name="Becker C."/>
            <person name="Birren B.W."/>
            <person name="Chen Z."/>
            <person name="Choi J."/>
            <person name="Crouch J.A."/>
            <person name="Duvick J.P."/>
            <person name="Farman M.A."/>
            <person name="Gan P."/>
            <person name="Heiman D."/>
            <person name="Henrissat B."/>
            <person name="Howard R.J."/>
            <person name="Kabbage M."/>
            <person name="Koch C."/>
            <person name="Kracher B."/>
            <person name="Kubo Y."/>
            <person name="Law A.D."/>
            <person name="Lebrun M.-H."/>
            <person name="Lee Y.-H."/>
            <person name="Miyara I."/>
            <person name="Moore N."/>
            <person name="Neumann U."/>
            <person name="Nordstroem K."/>
            <person name="Panaccione D.G."/>
            <person name="Panstruga R."/>
            <person name="Place M."/>
            <person name="Proctor R.H."/>
            <person name="Prusky D."/>
            <person name="Rech G."/>
            <person name="Reinhardt R."/>
            <person name="Rollins J.A."/>
            <person name="Rounsley S."/>
            <person name="Schardl C.L."/>
            <person name="Schwartz D.C."/>
            <person name="Shenoy N."/>
            <person name="Shirasu K."/>
            <person name="Sikhakolli U.R."/>
            <person name="Stueber K."/>
            <person name="Sukno S.A."/>
            <person name="Sweigard J.A."/>
            <person name="Takano Y."/>
            <person name="Takahara H."/>
            <person name="Trail F."/>
            <person name="van der Does H.C."/>
            <person name="Voll L.M."/>
            <person name="Will I."/>
            <person name="Young S."/>
            <person name="Zeng Q."/>
            <person name="Zhang J."/>
            <person name="Zhou S."/>
            <person name="Dickman M.B."/>
            <person name="Schulze-Lefert P."/>
            <person name="Ver Loren van Themaat E."/>
            <person name="Ma L.-J."/>
            <person name="Vaillancourt L.J."/>
        </authorList>
    </citation>
    <scope>NUCLEOTIDE SEQUENCE [LARGE SCALE GENOMIC DNA]</scope>
    <source>
        <strain evidence="2">IMI 349063</strain>
    </source>
</reference>
<evidence type="ECO:0000313" key="1">
    <source>
        <dbReference type="EMBL" id="CCF46030.1"/>
    </source>
</evidence>
<dbReference type="EMBL" id="CACQ02008266">
    <property type="protein sequence ID" value="CCF46030.1"/>
    <property type="molecule type" value="Genomic_DNA"/>
</dbReference>
<accession>H1W0L7</accession>
<feature type="non-terminal residue" evidence="1">
    <location>
        <position position="138"/>
    </location>
</feature>
<name>H1W0L7_COLHI</name>
<gene>
    <name evidence="1" type="ORF">CH063_14914</name>
</gene>